<keyword evidence="1" id="KW-0732">Signal</keyword>
<evidence type="ECO:0008006" key="4">
    <source>
        <dbReference type="Google" id="ProtNLM"/>
    </source>
</evidence>
<organism evidence="2 3">
    <name type="scientific">Aureibaculum algae</name>
    <dbReference type="NCBI Taxonomy" id="2584122"/>
    <lineage>
        <taxon>Bacteria</taxon>
        <taxon>Pseudomonadati</taxon>
        <taxon>Bacteroidota</taxon>
        <taxon>Flavobacteriia</taxon>
        <taxon>Flavobacteriales</taxon>
        <taxon>Flavobacteriaceae</taxon>
        <taxon>Aureibaculum</taxon>
    </lineage>
</organism>
<feature type="chain" id="PRO_5022713469" description="Toxin-antitoxin system YwqK family antitoxin" evidence="1">
    <location>
        <begin position="21"/>
        <end position="221"/>
    </location>
</feature>
<dbReference type="OrthoDB" id="9785122at2"/>
<dbReference type="RefSeq" id="WP_138950848.1">
    <property type="nucleotide sequence ID" value="NZ_CP040749.1"/>
</dbReference>
<dbReference type="EMBL" id="CP040749">
    <property type="protein sequence ID" value="QCX39992.1"/>
    <property type="molecule type" value="Genomic_DNA"/>
</dbReference>
<evidence type="ECO:0000256" key="1">
    <source>
        <dbReference type="SAM" id="SignalP"/>
    </source>
</evidence>
<dbReference type="KEGG" id="fbe:FF125_16660"/>
<dbReference type="Gene3D" id="2.20.110.10">
    <property type="entry name" value="Histone H3 K4-specific methyltransferase SET7/9 N-terminal domain"/>
    <property type="match status" value="2"/>
</dbReference>
<evidence type="ECO:0000313" key="3">
    <source>
        <dbReference type="Proteomes" id="UP000306229"/>
    </source>
</evidence>
<dbReference type="Pfam" id="PF07661">
    <property type="entry name" value="MORN_2"/>
    <property type="match status" value="4"/>
</dbReference>
<dbReference type="SUPFAM" id="SSF82185">
    <property type="entry name" value="Histone H3 K4-specific methyltransferase SET7/9 N-terminal domain"/>
    <property type="match status" value="1"/>
</dbReference>
<dbReference type="Proteomes" id="UP000306229">
    <property type="component" value="Chromosome"/>
</dbReference>
<feature type="signal peptide" evidence="1">
    <location>
        <begin position="1"/>
        <end position="20"/>
    </location>
</feature>
<reference evidence="2 3" key="1">
    <citation type="submission" date="2019-05" db="EMBL/GenBank/DDBJ databases">
        <title>Algicella ahnfeltiae gen. nov., sp. nov., a novel marine bacterium of the family Flavobacteriaceae isolated from a red alga.</title>
        <authorList>
            <person name="Nedashkovskaya O.I."/>
            <person name="Kukhlevskiy A.D."/>
            <person name="Kim S.-G."/>
            <person name="Zhukova N.V."/>
            <person name="Mikhailov V.V."/>
        </authorList>
    </citation>
    <scope>NUCLEOTIDE SEQUENCE [LARGE SCALE GENOMIC DNA]</scope>
    <source>
        <strain evidence="2 3">10Alg115</strain>
    </source>
</reference>
<dbReference type="InterPro" id="IPR011652">
    <property type="entry name" value="MORN_2"/>
</dbReference>
<sequence length="221" mass="25396">MRIRISIVLFLVLGSLYAQKTEKKEVLHPTYGKATEEKIYSDDGKLFNNLIYTNDSTYTQGNFEKGEWKNYYKNGKIKAKGTYVKPMKRDFFGRRFVNKTGEWLFYTEDGKLAELLNFKDNKENGEYITYHTKGTISGKGHYNNGKLNGLAKKFFENEQLHRAIEYKDGMVFNVKEFYDVNGKEIDCGSLKDGNGTLKVYDLASGSFLETITIKEGAVVKE</sequence>
<gene>
    <name evidence="2" type="ORF">FF125_16660</name>
</gene>
<proteinExistence type="predicted"/>
<name>A0A5B7TZ77_9FLAO</name>
<protein>
    <recommendedName>
        <fullName evidence="4">Toxin-antitoxin system YwqK family antitoxin</fullName>
    </recommendedName>
</protein>
<accession>A0A5B7TZ77</accession>
<evidence type="ECO:0000313" key="2">
    <source>
        <dbReference type="EMBL" id="QCX39992.1"/>
    </source>
</evidence>
<keyword evidence="3" id="KW-1185">Reference proteome</keyword>
<dbReference type="AlphaFoldDB" id="A0A5B7TZ77"/>